<evidence type="ECO:0000256" key="6">
    <source>
        <dbReference type="ARBA" id="ARBA00022989"/>
    </source>
</evidence>
<evidence type="ECO:0000256" key="1">
    <source>
        <dbReference type="ARBA" id="ARBA00004429"/>
    </source>
</evidence>
<evidence type="ECO:0000313" key="10">
    <source>
        <dbReference type="EMBL" id="PWS35650.1"/>
    </source>
</evidence>
<organism evidence="10 11">
    <name type="scientific">Falsiroseomonas bella</name>
    <dbReference type="NCBI Taxonomy" id="2184016"/>
    <lineage>
        <taxon>Bacteria</taxon>
        <taxon>Pseudomonadati</taxon>
        <taxon>Pseudomonadota</taxon>
        <taxon>Alphaproteobacteria</taxon>
        <taxon>Acetobacterales</taxon>
        <taxon>Roseomonadaceae</taxon>
        <taxon>Falsiroseomonas</taxon>
    </lineage>
</organism>
<dbReference type="AlphaFoldDB" id="A0A317F929"/>
<keyword evidence="11" id="KW-1185">Reference proteome</keyword>
<protein>
    <submittedName>
        <fullName evidence="10">YeeE/YedE family protein</fullName>
    </submittedName>
</protein>
<keyword evidence="7 9" id="KW-0472">Membrane</keyword>
<feature type="transmembrane region" description="Helical" evidence="9">
    <location>
        <begin position="37"/>
        <end position="54"/>
    </location>
</feature>
<reference evidence="11" key="1">
    <citation type="submission" date="2018-05" db="EMBL/GenBank/DDBJ databases">
        <authorList>
            <person name="Du Z."/>
            <person name="Wang X."/>
        </authorList>
    </citation>
    <scope>NUCLEOTIDE SEQUENCE [LARGE SCALE GENOMIC DNA]</scope>
    <source>
        <strain evidence="11">CQN31</strain>
    </source>
</reference>
<sequence length="370" mass="36893">MRGAAVAPPARASLGVLALGVAAVIGITAMLPALPDPALPGVFIVALLLGAAFVRLDFGFAGGFRALLEGGDGRAVAASFVIPAIAAAVILPVAALAPGHGRFVAPIGLPLLLGAFVFGIGMQIANGCGSGVLVAAGQGSRRMWVALPFFCLGGVIGSLLLPMGLALPGFGTVDLLALLGPWGALLVVEAVLALGALALLRGARPEAARLRAGVLIGVLVALLFLVSGMPWGITTGLALWGAKVVQALGFELSATAFWMEPWAAEALRGPLLAVHSSLADIGLLLGALLAAAAGGGLRHGAPLGRRGAVGAALGGLLMGIGTRLSFGCNVGAFIGGVGSASLHGFVWFLAVLPGCWIGIRLRPLFGLPRR</sequence>
<dbReference type="OrthoDB" id="9794165at2"/>
<evidence type="ECO:0000256" key="3">
    <source>
        <dbReference type="ARBA" id="ARBA00022475"/>
    </source>
</evidence>
<evidence type="ECO:0000256" key="2">
    <source>
        <dbReference type="ARBA" id="ARBA00022448"/>
    </source>
</evidence>
<proteinExistence type="inferred from homology"/>
<feature type="transmembrane region" description="Helical" evidence="9">
    <location>
        <begin position="12"/>
        <end position="31"/>
    </location>
</feature>
<evidence type="ECO:0000256" key="8">
    <source>
        <dbReference type="ARBA" id="ARBA00035655"/>
    </source>
</evidence>
<dbReference type="PANTHER" id="PTHR30574:SF1">
    <property type="entry name" value="SULPHUR TRANSPORT DOMAIN-CONTAINING PROTEIN"/>
    <property type="match status" value="1"/>
</dbReference>
<keyword evidence="3" id="KW-1003">Cell membrane</keyword>
<dbReference type="Pfam" id="PF04143">
    <property type="entry name" value="Sulf_transp"/>
    <property type="match status" value="1"/>
</dbReference>
<comment type="caution">
    <text evidence="10">The sequence shown here is derived from an EMBL/GenBank/DDBJ whole genome shotgun (WGS) entry which is preliminary data.</text>
</comment>
<dbReference type="EMBL" id="QGNA01000004">
    <property type="protein sequence ID" value="PWS35650.1"/>
    <property type="molecule type" value="Genomic_DNA"/>
</dbReference>
<comment type="similarity">
    <text evidence="8">Belongs to the TsuA/YedE (TC 9.B.102) family.</text>
</comment>
<evidence type="ECO:0000256" key="5">
    <source>
        <dbReference type="ARBA" id="ARBA00022692"/>
    </source>
</evidence>
<dbReference type="Proteomes" id="UP000245765">
    <property type="component" value="Unassembled WGS sequence"/>
</dbReference>
<feature type="transmembrane region" description="Helical" evidence="9">
    <location>
        <begin position="340"/>
        <end position="361"/>
    </location>
</feature>
<feature type="transmembrane region" description="Helical" evidence="9">
    <location>
        <begin position="277"/>
        <end position="297"/>
    </location>
</feature>
<evidence type="ECO:0000256" key="7">
    <source>
        <dbReference type="ARBA" id="ARBA00023136"/>
    </source>
</evidence>
<dbReference type="PANTHER" id="PTHR30574">
    <property type="entry name" value="INNER MEMBRANE PROTEIN YEDE"/>
    <property type="match status" value="1"/>
</dbReference>
<dbReference type="InterPro" id="IPR007272">
    <property type="entry name" value="Sulf_transp_TsuA/YedE"/>
</dbReference>
<feature type="transmembrane region" description="Helical" evidence="9">
    <location>
        <begin position="309"/>
        <end position="334"/>
    </location>
</feature>
<name>A0A317F929_9PROT</name>
<keyword evidence="5 9" id="KW-0812">Transmembrane</keyword>
<dbReference type="RefSeq" id="WP_109872016.1">
    <property type="nucleotide sequence ID" value="NZ_QGNA01000004.1"/>
</dbReference>
<evidence type="ECO:0000256" key="9">
    <source>
        <dbReference type="SAM" id="Phobius"/>
    </source>
</evidence>
<gene>
    <name evidence="10" type="ORF">DFH01_18835</name>
</gene>
<comment type="subcellular location">
    <subcellularLocation>
        <location evidence="1">Cell inner membrane</location>
        <topology evidence="1">Multi-pass membrane protein</topology>
    </subcellularLocation>
</comment>
<keyword evidence="6 9" id="KW-1133">Transmembrane helix</keyword>
<evidence type="ECO:0000256" key="4">
    <source>
        <dbReference type="ARBA" id="ARBA00022519"/>
    </source>
</evidence>
<feature type="transmembrane region" description="Helical" evidence="9">
    <location>
        <begin position="179"/>
        <end position="200"/>
    </location>
</feature>
<feature type="transmembrane region" description="Helical" evidence="9">
    <location>
        <begin position="143"/>
        <end position="167"/>
    </location>
</feature>
<dbReference type="GO" id="GO:0005886">
    <property type="term" value="C:plasma membrane"/>
    <property type="evidence" value="ECO:0007669"/>
    <property type="project" value="UniProtKB-SubCell"/>
</dbReference>
<evidence type="ECO:0000313" key="11">
    <source>
        <dbReference type="Proteomes" id="UP000245765"/>
    </source>
</evidence>
<keyword evidence="4" id="KW-0997">Cell inner membrane</keyword>
<keyword evidence="2" id="KW-0813">Transport</keyword>
<feature type="transmembrane region" description="Helical" evidence="9">
    <location>
        <begin position="75"/>
        <end position="97"/>
    </location>
</feature>
<feature type="transmembrane region" description="Helical" evidence="9">
    <location>
        <begin position="212"/>
        <end position="233"/>
    </location>
</feature>
<accession>A0A317F929</accession>